<feature type="region of interest" description="Disordered" evidence="6">
    <location>
        <begin position="181"/>
        <end position="223"/>
    </location>
</feature>
<evidence type="ECO:0000259" key="8">
    <source>
        <dbReference type="Pfam" id="PF08281"/>
    </source>
</evidence>
<keyword evidence="2" id="KW-0805">Transcription regulation</keyword>
<evidence type="ECO:0000259" key="7">
    <source>
        <dbReference type="Pfam" id="PF04542"/>
    </source>
</evidence>
<reference evidence="9 10" key="1">
    <citation type="submission" date="2019-03" db="EMBL/GenBank/DDBJ databases">
        <title>Genomic Encyclopedia of Type Strains, Phase IV (KMG-IV): sequencing the most valuable type-strain genomes for metagenomic binning, comparative biology and taxonomic classification.</title>
        <authorList>
            <person name="Goeker M."/>
        </authorList>
    </citation>
    <scope>NUCLEOTIDE SEQUENCE [LARGE SCALE GENOMIC DNA]</scope>
    <source>
        <strain evidence="9 10">DSM 45775</strain>
    </source>
</reference>
<keyword evidence="5" id="KW-0804">Transcription</keyword>
<evidence type="ECO:0000313" key="10">
    <source>
        <dbReference type="Proteomes" id="UP000295705"/>
    </source>
</evidence>
<dbReference type="SUPFAM" id="SSF88659">
    <property type="entry name" value="Sigma3 and sigma4 domains of RNA polymerase sigma factors"/>
    <property type="match status" value="1"/>
</dbReference>
<dbReference type="Gene3D" id="1.10.10.10">
    <property type="entry name" value="Winged helix-like DNA-binding domain superfamily/Winged helix DNA-binding domain"/>
    <property type="match status" value="1"/>
</dbReference>
<dbReference type="InterPro" id="IPR014284">
    <property type="entry name" value="RNA_pol_sigma-70_dom"/>
</dbReference>
<dbReference type="RefSeq" id="WP_133826822.1">
    <property type="nucleotide sequence ID" value="NZ_BAABHR010000011.1"/>
</dbReference>
<dbReference type="SUPFAM" id="SSF88946">
    <property type="entry name" value="Sigma2 domain of RNA polymerase sigma factors"/>
    <property type="match status" value="1"/>
</dbReference>
<dbReference type="GO" id="GO:0016987">
    <property type="term" value="F:sigma factor activity"/>
    <property type="evidence" value="ECO:0007669"/>
    <property type="project" value="UniProtKB-KW"/>
</dbReference>
<protein>
    <submittedName>
        <fullName evidence="9">RNA polymerase ECF family sigma subunit</fullName>
    </submittedName>
</protein>
<dbReference type="OrthoDB" id="9780326at2"/>
<dbReference type="InterPro" id="IPR013324">
    <property type="entry name" value="RNA_pol_sigma_r3/r4-like"/>
</dbReference>
<gene>
    <name evidence="9" type="ORF">EV188_103530</name>
</gene>
<dbReference type="Pfam" id="PF08281">
    <property type="entry name" value="Sigma70_r4_2"/>
    <property type="match status" value="1"/>
</dbReference>
<dbReference type="NCBIfam" id="TIGR02937">
    <property type="entry name" value="sigma70-ECF"/>
    <property type="match status" value="1"/>
</dbReference>
<proteinExistence type="inferred from homology"/>
<dbReference type="InterPro" id="IPR007627">
    <property type="entry name" value="RNA_pol_sigma70_r2"/>
</dbReference>
<evidence type="ECO:0000256" key="1">
    <source>
        <dbReference type="ARBA" id="ARBA00010641"/>
    </source>
</evidence>
<dbReference type="CDD" id="cd06171">
    <property type="entry name" value="Sigma70_r4"/>
    <property type="match status" value="1"/>
</dbReference>
<evidence type="ECO:0000256" key="3">
    <source>
        <dbReference type="ARBA" id="ARBA00023082"/>
    </source>
</evidence>
<accession>A0A4R6VI53</accession>
<feature type="domain" description="RNA polymerase sigma-70 region 2" evidence="7">
    <location>
        <begin position="32"/>
        <end position="98"/>
    </location>
</feature>
<dbReference type="InterPro" id="IPR013249">
    <property type="entry name" value="RNA_pol_sigma70_r4_t2"/>
</dbReference>
<dbReference type="InterPro" id="IPR036388">
    <property type="entry name" value="WH-like_DNA-bd_sf"/>
</dbReference>
<dbReference type="InterPro" id="IPR039425">
    <property type="entry name" value="RNA_pol_sigma-70-like"/>
</dbReference>
<dbReference type="PANTHER" id="PTHR43133:SF50">
    <property type="entry name" value="ECF RNA POLYMERASE SIGMA FACTOR SIGM"/>
    <property type="match status" value="1"/>
</dbReference>
<dbReference type="AlphaFoldDB" id="A0A4R6VI53"/>
<dbReference type="GO" id="GO:0006352">
    <property type="term" value="P:DNA-templated transcription initiation"/>
    <property type="evidence" value="ECO:0007669"/>
    <property type="project" value="InterPro"/>
</dbReference>
<evidence type="ECO:0000256" key="6">
    <source>
        <dbReference type="SAM" id="MobiDB-lite"/>
    </source>
</evidence>
<evidence type="ECO:0000313" key="9">
    <source>
        <dbReference type="EMBL" id="TDQ61024.1"/>
    </source>
</evidence>
<feature type="domain" description="RNA polymerase sigma factor 70 region 4 type 2" evidence="8">
    <location>
        <begin position="126"/>
        <end position="176"/>
    </location>
</feature>
<dbReference type="Proteomes" id="UP000295705">
    <property type="component" value="Unassembled WGS sequence"/>
</dbReference>
<dbReference type="Pfam" id="PF04542">
    <property type="entry name" value="Sigma70_r2"/>
    <property type="match status" value="1"/>
</dbReference>
<dbReference type="InterPro" id="IPR013325">
    <property type="entry name" value="RNA_pol_sigma_r2"/>
</dbReference>
<keyword evidence="4" id="KW-0238">DNA-binding</keyword>
<dbReference type="NCBIfam" id="NF007225">
    <property type="entry name" value="PRK09643.1"/>
    <property type="match status" value="1"/>
</dbReference>
<keyword evidence="10" id="KW-1185">Reference proteome</keyword>
<feature type="compositionally biased region" description="Basic and acidic residues" evidence="6">
    <location>
        <begin position="184"/>
        <end position="197"/>
    </location>
</feature>
<dbReference type="EMBL" id="SNYO01000003">
    <property type="protein sequence ID" value="TDQ61024.1"/>
    <property type="molecule type" value="Genomic_DNA"/>
</dbReference>
<name>A0A4R6VI53_9PSEU</name>
<keyword evidence="3" id="KW-0731">Sigma factor</keyword>
<evidence type="ECO:0000256" key="4">
    <source>
        <dbReference type="ARBA" id="ARBA00023125"/>
    </source>
</evidence>
<organism evidence="9 10">
    <name type="scientific">Actinomycetospora succinea</name>
    <dbReference type="NCBI Taxonomy" id="663603"/>
    <lineage>
        <taxon>Bacteria</taxon>
        <taxon>Bacillati</taxon>
        <taxon>Actinomycetota</taxon>
        <taxon>Actinomycetes</taxon>
        <taxon>Pseudonocardiales</taxon>
        <taxon>Pseudonocardiaceae</taxon>
        <taxon>Actinomycetospora</taxon>
    </lineage>
</organism>
<evidence type="ECO:0000256" key="2">
    <source>
        <dbReference type="ARBA" id="ARBA00023015"/>
    </source>
</evidence>
<comment type="similarity">
    <text evidence="1">Belongs to the sigma-70 factor family. ECF subfamily.</text>
</comment>
<sequence>MPEPPPSPADVRSDRALLAAHVAGQAGAFDELVRRYAERLWLLAFRTLDHREDAADAVQETFVSALRSAHRYRGESEVSTWLHRITVNACLDRIRRRRTRAVEPLAGHDLPTPRDGIDDHLTRLTVADALAALPDGQRLAVVLVDVHGFSVTEAGAILGVAEGTIKSRCARARGRLAGLLGHLRPRDETRDTTRDEAGGNDGGTGGVQTTSGPTRRARRGGGP</sequence>
<evidence type="ECO:0000256" key="5">
    <source>
        <dbReference type="ARBA" id="ARBA00023163"/>
    </source>
</evidence>
<dbReference type="Gene3D" id="1.10.1740.10">
    <property type="match status" value="1"/>
</dbReference>
<comment type="caution">
    <text evidence="9">The sequence shown here is derived from an EMBL/GenBank/DDBJ whole genome shotgun (WGS) entry which is preliminary data.</text>
</comment>
<dbReference type="GO" id="GO:0003677">
    <property type="term" value="F:DNA binding"/>
    <property type="evidence" value="ECO:0007669"/>
    <property type="project" value="UniProtKB-KW"/>
</dbReference>
<dbReference type="PANTHER" id="PTHR43133">
    <property type="entry name" value="RNA POLYMERASE ECF-TYPE SIGMA FACTO"/>
    <property type="match status" value="1"/>
</dbReference>